<keyword evidence="1" id="KW-1133">Transmembrane helix</keyword>
<dbReference type="InParanoid" id="M9SH19"/>
<evidence type="ECO:0000256" key="1">
    <source>
        <dbReference type="SAM" id="Phobius"/>
    </source>
</evidence>
<name>M9SH19_METAX</name>
<dbReference type="Proteomes" id="UP000012672">
    <property type="component" value="Chromosome"/>
</dbReference>
<dbReference type="AlphaFoldDB" id="M9SH19"/>
<dbReference type="HOGENOM" id="CLU_3322761_0_0_2"/>
<evidence type="ECO:0000313" key="3">
    <source>
        <dbReference type="Proteomes" id="UP000012672"/>
    </source>
</evidence>
<keyword evidence="1" id="KW-0472">Membrane</keyword>
<keyword evidence="1" id="KW-0812">Transmembrane</keyword>
<keyword evidence="3" id="KW-1185">Reference proteome</keyword>
<gene>
    <name evidence="2" type="ORF">MMALV_01150</name>
</gene>
<evidence type="ECO:0000313" key="2">
    <source>
        <dbReference type="EMBL" id="AGI84872.1"/>
    </source>
</evidence>
<accession>M9SH19</accession>
<protein>
    <submittedName>
        <fullName evidence="2">Uncharacterized protein</fullName>
    </submittedName>
</protein>
<dbReference type="KEGG" id="max:MMALV_01150"/>
<sequence>METKKKLVITPGKKLAIVMAATVFCVMLLSFLWGPASQ</sequence>
<dbReference type="STRING" id="1236689.MMALV_01150"/>
<dbReference type="EMBL" id="CP004049">
    <property type="protein sequence ID" value="AGI84872.1"/>
    <property type="molecule type" value="Genomic_DNA"/>
</dbReference>
<proteinExistence type="predicted"/>
<feature type="transmembrane region" description="Helical" evidence="1">
    <location>
        <begin position="15"/>
        <end position="33"/>
    </location>
</feature>
<organism evidence="2 3">
    <name type="scientific">Methanomethylophilus alvi (strain Mx1201)</name>
    <dbReference type="NCBI Taxonomy" id="1236689"/>
    <lineage>
        <taxon>Archaea</taxon>
        <taxon>Methanobacteriati</taxon>
        <taxon>Thermoplasmatota</taxon>
        <taxon>Thermoplasmata</taxon>
        <taxon>Methanomassiliicoccales</taxon>
        <taxon>Methanomethylophilaceae</taxon>
        <taxon>Methanomethylophilus</taxon>
    </lineage>
</organism>
<reference evidence="2 3" key="1">
    <citation type="journal article" date="2012" name="J. Bacteriol.">
        <title>Genome sequence of 'Candidatus Methanomethylophilus alvus' Mx1201, a methanogenic archaeon from the human gut belonging to a seventh order of methanogens.</title>
        <authorList>
            <person name="Borrel G."/>
            <person name="Harris H.M."/>
            <person name="Tottey W."/>
            <person name="Mihajlovski A."/>
            <person name="Parisot N."/>
            <person name="Peyretaillade E."/>
            <person name="Peyret P."/>
            <person name="Gribaldo S."/>
            <person name="O'Toole P.W."/>
            <person name="Brugere J.F."/>
        </authorList>
    </citation>
    <scope>NUCLEOTIDE SEQUENCE [LARGE SCALE GENOMIC DNA]</scope>
    <source>
        <strain evidence="2 3">Mx1201</strain>
    </source>
</reference>